<dbReference type="Pfam" id="PF00072">
    <property type="entry name" value="Response_reg"/>
    <property type="match status" value="1"/>
</dbReference>
<reference evidence="6 7" key="1">
    <citation type="submission" date="2019-11" db="EMBL/GenBank/DDBJ databases">
        <authorList>
            <person name="Holert J."/>
        </authorList>
    </citation>
    <scope>NUCLEOTIDE SEQUENCE [LARGE SCALE GENOMIC DNA]</scope>
    <source>
        <strain evidence="6">SB11_3</strain>
    </source>
</reference>
<sequence length="229" mass="25745">MVTTAIVIDDETLARHTLCEQLECSGLTVLSDAENAVDGMNQVREHRPDLLFISADLPVIDGFEALKLSPSFPHSKVVMTSKHHDSACEALARGVLDYLLKPISVDRIKLMLQRCLQRHRADEATIGCEFGNRLFRIAHNAIVHAHTDAGGTVYLHTYDDGLYHKDISLSALQRRIPDMLRCHRQHLVRTSAIQSFSRGQNRCGNIELACGRLIPVSRRYLKAVRRQLS</sequence>
<dbReference type="GO" id="GO:0000976">
    <property type="term" value="F:transcription cis-regulatory region binding"/>
    <property type="evidence" value="ECO:0007669"/>
    <property type="project" value="TreeGrafter"/>
</dbReference>
<dbReference type="EMBL" id="CACSIO010000007">
    <property type="protein sequence ID" value="CAA0101757.1"/>
    <property type="molecule type" value="Genomic_DNA"/>
</dbReference>
<evidence type="ECO:0000259" key="5">
    <source>
        <dbReference type="PROSITE" id="PS50930"/>
    </source>
</evidence>
<dbReference type="InterPro" id="IPR001789">
    <property type="entry name" value="Sig_transdc_resp-reg_receiver"/>
</dbReference>
<dbReference type="SMART" id="SM00448">
    <property type="entry name" value="REC"/>
    <property type="match status" value="1"/>
</dbReference>
<keyword evidence="1" id="KW-0902">Two-component regulatory system</keyword>
<dbReference type="PROSITE" id="PS50110">
    <property type="entry name" value="RESPONSE_REGULATORY"/>
    <property type="match status" value="1"/>
</dbReference>
<proteinExistence type="predicted"/>
<dbReference type="PROSITE" id="PS50930">
    <property type="entry name" value="HTH_LYTTR"/>
    <property type="match status" value="1"/>
</dbReference>
<accession>A0A5S9PDL6</accession>
<keyword evidence="2" id="KW-0238">DNA-binding</keyword>
<dbReference type="PANTHER" id="PTHR48111:SF69">
    <property type="entry name" value="RESPONSE REGULATOR RECEIVER"/>
    <property type="match status" value="1"/>
</dbReference>
<dbReference type="InterPro" id="IPR007492">
    <property type="entry name" value="LytTR_DNA-bd_dom"/>
</dbReference>
<evidence type="ECO:0000259" key="4">
    <source>
        <dbReference type="PROSITE" id="PS50110"/>
    </source>
</evidence>
<evidence type="ECO:0000256" key="1">
    <source>
        <dbReference type="ARBA" id="ARBA00023012"/>
    </source>
</evidence>
<name>A0A5S9PDL6_9GAMM</name>
<dbReference type="Gene3D" id="2.40.50.1020">
    <property type="entry name" value="LytTr DNA-binding domain"/>
    <property type="match status" value="1"/>
</dbReference>
<organism evidence="6 7">
    <name type="scientific">BD1-7 clade bacterium</name>
    <dbReference type="NCBI Taxonomy" id="2029982"/>
    <lineage>
        <taxon>Bacteria</taxon>
        <taxon>Pseudomonadati</taxon>
        <taxon>Pseudomonadota</taxon>
        <taxon>Gammaproteobacteria</taxon>
        <taxon>Cellvibrionales</taxon>
        <taxon>Spongiibacteraceae</taxon>
        <taxon>BD1-7 clade</taxon>
    </lineage>
</organism>
<protein>
    <submittedName>
        <fullName evidence="6">Transcriptional regulatory protein BtsR</fullName>
    </submittedName>
</protein>
<dbReference type="GO" id="GO:0032993">
    <property type="term" value="C:protein-DNA complex"/>
    <property type="evidence" value="ECO:0007669"/>
    <property type="project" value="TreeGrafter"/>
</dbReference>
<dbReference type="AlphaFoldDB" id="A0A5S9PDL6"/>
<gene>
    <name evidence="6" type="primary">btsR_3</name>
    <name evidence="6" type="ORF">OPDIPICF_04418</name>
</gene>
<feature type="domain" description="Response regulatory" evidence="4">
    <location>
        <begin position="4"/>
        <end position="116"/>
    </location>
</feature>
<dbReference type="Gene3D" id="3.40.50.2300">
    <property type="match status" value="1"/>
</dbReference>
<dbReference type="InterPro" id="IPR039420">
    <property type="entry name" value="WalR-like"/>
</dbReference>
<dbReference type="PANTHER" id="PTHR48111">
    <property type="entry name" value="REGULATOR OF RPOS"/>
    <property type="match status" value="1"/>
</dbReference>
<evidence type="ECO:0000313" key="6">
    <source>
        <dbReference type="EMBL" id="CAA0101757.1"/>
    </source>
</evidence>
<feature type="domain" description="HTH LytTR-type" evidence="5">
    <location>
        <begin position="126"/>
        <end position="229"/>
    </location>
</feature>
<keyword evidence="7" id="KW-1185">Reference proteome</keyword>
<dbReference type="GO" id="GO:0005829">
    <property type="term" value="C:cytosol"/>
    <property type="evidence" value="ECO:0007669"/>
    <property type="project" value="TreeGrafter"/>
</dbReference>
<dbReference type="GO" id="GO:0006355">
    <property type="term" value="P:regulation of DNA-templated transcription"/>
    <property type="evidence" value="ECO:0007669"/>
    <property type="project" value="TreeGrafter"/>
</dbReference>
<dbReference type="Proteomes" id="UP000441399">
    <property type="component" value="Unassembled WGS sequence"/>
</dbReference>
<dbReference type="SMART" id="SM00850">
    <property type="entry name" value="LytTR"/>
    <property type="match status" value="1"/>
</dbReference>
<evidence type="ECO:0000256" key="3">
    <source>
        <dbReference type="PROSITE-ProRule" id="PRU00169"/>
    </source>
</evidence>
<dbReference type="OrthoDB" id="236568at2"/>
<dbReference type="Pfam" id="PF04397">
    <property type="entry name" value="LytTR"/>
    <property type="match status" value="1"/>
</dbReference>
<evidence type="ECO:0000313" key="7">
    <source>
        <dbReference type="Proteomes" id="UP000441399"/>
    </source>
</evidence>
<evidence type="ECO:0000256" key="2">
    <source>
        <dbReference type="ARBA" id="ARBA00023125"/>
    </source>
</evidence>
<dbReference type="InterPro" id="IPR011006">
    <property type="entry name" value="CheY-like_superfamily"/>
</dbReference>
<dbReference type="SUPFAM" id="SSF52172">
    <property type="entry name" value="CheY-like"/>
    <property type="match status" value="1"/>
</dbReference>
<comment type="caution">
    <text evidence="3">Lacks conserved residue(s) required for the propagation of feature annotation.</text>
</comment>
<dbReference type="GO" id="GO:0000156">
    <property type="term" value="F:phosphorelay response regulator activity"/>
    <property type="evidence" value="ECO:0007669"/>
    <property type="project" value="TreeGrafter"/>
</dbReference>